<reference evidence="9" key="1">
    <citation type="journal article" date="2023" name="Nat. Microbiol.">
        <title>Enrichment and characterization of a nitric oxide-reducing microbial community in a continuous bioreactor.</title>
        <authorList>
            <person name="Garrido-Amador P."/>
            <person name="Stortenbeker N."/>
            <person name="Wessels H.J.C.T."/>
            <person name="Speth D.R."/>
            <person name="Garcia-Heredia I."/>
            <person name="Kartal B."/>
        </authorList>
    </citation>
    <scope>NUCLEOTIDE SEQUENCE</scope>
    <source>
        <strain evidence="9">MAG1</strain>
    </source>
</reference>
<dbReference type="SMART" id="SM00388">
    <property type="entry name" value="HisKA"/>
    <property type="match status" value="1"/>
</dbReference>
<dbReference type="InterPro" id="IPR003661">
    <property type="entry name" value="HisK_dim/P_dom"/>
</dbReference>
<proteinExistence type="predicted"/>
<dbReference type="Gene3D" id="1.10.287.130">
    <property type="match status" value="1"/>
</dbReference>
<evidence type="ECO:0000256" key="7">
    <source>
        <dbReference type="SAM" id="Coils"/>
    </source>
</evidence>
<evidence type="ECO:0000259" key="8">
    <source>
        <dbReference type="PROSITE" id="PS50109"/>
    </source>
</evidence>
<gene>
    <name evidence="9" type="ORF">OHM77_05495</name>
</gene>
<dbReference type="InterPro" id="IPR036097">
    <property type="entry name" value="HisK_dim/P_sf"/>
</dbReference>
<dbReference type="PANTHER" id="PTHR43711">
    <property type="entry name" value="TWO-COMPONENT HISTIDINE KINASE"/>
    <property type="match status" value="1"/>
</dbReference>
<dbReference type="PROSITE" id="PS50109">
    <property type="entry name" value="HIS_KIN"/>
    <property type="match status" value="1"/>
</dbReference>
<dbReference type="InterPro" id="IPR050736">
    <property type="entry name" value="Sensor_HK_Regulatory"/>
</dbReference>
<dbReference type="SUPFAM" id="SSF55874">
    <property type="entry name" value="ATPase domain of HSP90 chaperone/DNA topoisomerase II/histidine kinase"/>
    <property type="match status" value="1"/>
</dbReference>
<keyword evidence="4" id="KW-0808">Transferase</keyword>
<dbReference type="SMART" id="SM00387">
    <property type="entry name" value="HATPase_c"/>
    <property type="match status" value="1"/>
</dbReference>
<name>A0AA49J1V7_9PROT</name>
<dbReference type="InterPro" id="IPR005467">
    <property type="entry name" value="His_kinase_dom"/>
</dbReference>
<dbReference type="InterPro" id="IPR004358">
    <property type="entry name" value="Sig_transdc_His_kin-like_C"/>
</dbReference>
<keyword evidence="6" id="KW-0902">Two-component regulatory system</keyword>
<evidence type="ECO:0000256" key="4">
    <source>
        <dbReference type="ARBA" id="ARBA00022679"/>
    </source>
</evidence>
<evidence type="ECO:0000256" key="6">
    <source>
        <dbReference type="ARBA" id="ARBA00023012"/>
    </source>
</evidence>
<dbReference type="AlphaFoldDB" id="A0AA49J1V7"/>
<sequence length="292" mass="30973">MTEIPENSAAQAEAKRLAEAFRIFSQASEELATTYRALERQVESLTAELAAANAEAERLREEAERNKRLAAMGEMAAQLAHQLRTPLAAALLYVGNLENPGLPENRRIGIAGKAVARLKHLERLIQDMLLFARGEVLGRETFAVGDLLAELSQTFEPLAREKGVAFRIGRGGDALLTGNRKALAGALTSLIENALQAVDTGGGIAVEAECHGDRVALSVRDNGRGMPPDVLARLFEPFFTTRSDGTGLGLAIARGVARAHGGGIDVRSEPGAGTEFVITLPLPSSAETCPTA</sequence>
<dbReference type="Gene3D" id="3.30.565.10">
    <property type="entry name" value="Histidine kinase-like ATPase, C-terminal domain"/>
    <property type="match status" value="1"/>
</dbReference>
<feature type="domain" description="Histidine kinase" evidence="8">
    <location>
        <begin position="78"/>
        <end position="284"/>
    </location>
</feature>
<dbReference type="PRINTS" id="PR00344">
    <property type="entry name" value="BCTRLSENSOR"/>
</dbReference>
<dbReference type="Pfam" id="PF00512">
    <property type="entry name" value="HisKA"/>
    <property type="match status" value="1"/>
</dbReference>
<dbReference type="KEGG" id="npv:OHM77_05495"/>
<evidence type="ECO:0000256" key="5">
    <source>
        <dbReference type="ARBA" id="ARBA00022777"/>
    </source>
</evidence>
<dbReference type="InterPro" id="IPR036890">
    <property type="entry name" value="HATPase_C_sf"/>
</dbReference>
<dbReference type="PANTHER" id="PTHR43711:SF28">
    <property type="entry name" value="SENSOR HISTIDINE KINASE YXDK"/>
    <property type="match status" value="1"/>
</dbReference>
<dbReference type="CDD" id="cd00082">
    <property type="entry name" value="HisKA"/>
    <property type="match status" value="1"/>
</dbReference>
<keyword evidence="3" id="KW-0597">Phosphoprotein</keyword>
<accession>A0AA49J1V7</accession>
<dbReference type="EMBL" id="CP107246">
    <property type="protein sequence ID" value="WIM06721.1"/>
    <property type="molecule type" value="Genomic_DNA"/>
</dbReference>
<evidence type="ECO:0000256" key="2">
    <source>
        <dbReference type="ARBA" id="ARBA00012438"/>
    </source>
</evidence>
<evidence type="ECO:0000256" key="1">
    <source>
        <dbReference type="ARBA" id="ARBA00000085"/>
    </source>
</evidence>
<organism evidence="9">
    <name type="scientific">Candidatus Nitricoxidivorans perseverans</name>
    <dbReference type="NCBI Taxonomy" id="2975601"/>
    <lineage>
        <taxon>Bacteria</taxon>
        <taxon>Pseudomonadati</taxon>
        <taxon>Pseudomonadota</taxon>
        <taxon>Betaproteobacteria</taxon>
        <taxon>Nitrosomonadales</taxon>
        <taxon>Sterolibacteriaceae</taxon>
        <taxon>Candidatus Nitricoxidivorans</taxon>
    </lineage>
</organism>
<dbReference type="Pfam" id="PF02518">
    <property type="entry name" value="HATPase_c"/>
    <property type="match status" value="1"/>
</dbReference>
<dbReference type="GO" id="GO:0000155">
    <property type="term" value="F:phosphorelay sensor kinase activity"/>
    <property type="evidence" value="ECO:0007669"/>
    <property type="project" value="InterPro"/>
</dbReference>
<evidence type="ECO:0000313" key="9">
    <source>
        <dbReference type="EMBL" id="WIM06721.1"/>
    </source>
</evidence>
<keyword evidence="5 9" id="KW-0418">Kinase</keyword>
<dbReference type="Proteomes" id="UP001234916">
    <property type="component" value="Chromosome"/>
</dbReference>
<dbReference type="InterPro" id="IPR003594">
    <property type="entry name" value="HATPase_dom"/>
</dbReference>
<dbReference type="EC" id="2.7.13.3" evidence="2"/>
<feature type="coiled-coil region" evidence="7">
    <location>
        <begin position="28"/>
        <end position="69"/>
    </location>
</feature>
<keyword evidence="7" id="KW-0175">Coiled coil</keyword>
<protein>
    <recommendedName>
        <fullName evidence="2">histidine kinase</fullName>
        <ecNumber evidence="2">2.7.13.3</ecNumber>
    </recommendedName>
</protein>
<dbReference type="SUPFAM" id="SSF47384">
    <property type="entry name" value="Homodimeric domain of signal transducing histidine kinase"/>
    <property type="match status" value="1"/>
</dbReference>
<evidence type="ECO:0000256" key="3">
    <source>
        <dbReference type="ARBA" id="ARBA00022553"/>
    </source>
</evidence>
<comment type="catalytic activity">
    <reaction evidence="1">
        <text>ATP + protein L-histidine = ADP + protein N-phospho-L-histidine.</text>
        <dbReference type="EC" id="2.7.13.3"/>
    </reaction>
</comment>
<dbReference type="CDD" id="cd00075">
    <property type="entry name" value="HATPase"/>
    <property type="match status" value="1"/>
</dbReference>